<dbReference type="STRING" id="180332.GCA_000797495_05362"/>
<feature type="chain" id="PRO_5039566652" evidence="1">
    <location>
        <begin position="21"/>
        <end position="156"/>
    </location>
</feature>
<proteinExistence type="predicted"/>
<name>A0A4V6YR09_9FIRM</name>
<evidence type="ECO:0000313" key="2">
    <source>
        <dbReference type="EMBL" id="TLC97687.1"/>
    </source>
</evidence>
<feature type="signal peptide" evidence="1">
    <location>
        <begin position="1"/>
        <end position="20"/>
    </location>
</feature>
<dbReference type="AlphaFoldDB" id="A0A4V6YR09"/>
<organism evidence="2 3">
    <name type="scientific">Robinsoniella peoriensis</name>
    <dbReference type="NCBI Taxonomy" id="180332"/>
    <lineage>
        <taxon>Bacteria</taxon>
        <taxon>Bacillati</taxon>
        <taxon>Bacillota</taxon>
        <taxon>Clostridia</taxon>
        <taxon>Lachnospirales</taxon>
        <taxon>Lachnospiraceae</taxon>
        <taxon>Robinsoniella</taxon>
    </lineage>
</organism>
<reference evidence="2 3" key="1">
    <citation type="journal article" date="2019" name="Anaerobe">
        <title>Detection of Robinsoniella peoriensis in multiple bone samples of a trauma patient.</title>
        <authorList>
            <person name="Schrottner P."/>
            <person name="Hartwich K."/>
            <person name="Bunk B."/>
            <person name="Schober I."/>
            <person name="Helbig S."/>
            <person name="Rudolph W.W."/>
            <person name="Gunzer F."/>
        </authorList>
    </citation>
    <scope>NUCLEOTIDE SEQUENCE [LARGE SCALE GENOMIC DNA]</scope>
    <source>
        <strain evidence="2 3">DSM 106044</strain>
    </source>
</reference>
<comment type="caution">
    <text evidence="2">The sequence shown here is derived from an EMBL/GenBank/DDBJ whole genome shotgun (WGS) entry which is preliminary data.</text>
</comment>
<protein>
    <submittedName>
        <fullName evidence="2">Uncharacterized protein</fullName>
    </submittedName>
</protein>
<keyword evidence="1" id="KW-0732">Signal</keyword>
<sequence length="156" mass="17077" precursor="true">MLLAICIFMVLAVIGFNVLAAASANTYNSRGQLANEQAIQYVNSIYEIVDGMIQGGEFNLDACLEEEGTEVSGMTAVLGTNNLEDSNGNKIDVSIKFARDTNASVTQKNRIKAQITINYKARDYCITSIYLQDKSLPEQTKYTLIKCEGVVSSDNE</sequence>
<dbReference type="EMBL" id="QGQD01000112">
    <property type="protein sequence ID" value="TLC97687.1"/>
    <property type="molecule type" value="Genomic_DNA"/>
</dbReference>
<dbReference type="Proteomes" id="UP000306509">
    <property type="component" value="Unassembled WGS sequence"/>
</dbReference>
<keyword evidence="3" id="KW-1185">Reference proteome</keyword>
<accession>A0A4V6YR09</accession>
<evidence type="ECO:0000313" key="3">
    <source>
        <dbReference type="Proteomes" id="UP000306509"/>
    </source>
</evidence>
<gene>
    <name evidence="2" type="ORF">DSM106044_05485</name>
</gene>
<evidence type="ECO:0000256" key="1">
    <source>
        <dbReference type="SAM" id="SignalP"/>
    </source>
</evidence>